<dbReference type="PaxDb" id="3218-PP1S427_20V6.1"/>
<dbReference type="EnsemblPlants" id="Pp3c23_12900V3.2">
    <property type="protein sequence ID" value="PAC:32950665.CDS.1"/>
    <property type="gene ID" value="Pp3c23_12900"/>
</dbReference>
<organism evidence="1">
    <name type="scientific">Physcomitrium patens</name>
    <name type="common">Spreading-leaved earth moss</name>
    <name type="synonym">Physcomitrella patens</name>
    <dbReference type="NCBI Taxonomy" id="3218"/>
    <lineage>
        <taxon>Eukaryota</taxon>
        <taxon>Viridiplantae</taxon>
        <taxon>Streptophyta</taxon>
        <taxon>Embryophyta</taxon>
        <taxon>Bryophyta</taxon>
        <taxon>Bryophytina</taxon>
        <taxon>Bryopsida</taxon>
        <taxon>Funariidae</taxon>
        <taxon>Funariales</taxon>
        <taxon>Funariaceae</taxon>
        <taxon>Physcomitrium</taxon>
    </lineage>
</organism>
<evidence type="ECO:0000313" key="1">
    <source>
        <dbReference type="EMBL" id="PNR29303.1"/>
    </source>
</evidence>
<proteinExistence type="predicted"/>
<name>A0A2K1IJ55_PHYPA</name>
<dbReference type="AlphaFoldDB" id="A0A2K1IJ55"/>
<evidence type="ECO:0000313" key="2">
    <source>
        <dbReference type="EnsemblPlants" id="PAC:32950664.CDS.1"/>
    </source>
</evidence>
<keyword evidence="3" id="KW-1185">Reference proteome</keyword>
<dbReference type="EnsemblPlants" id="Pp3c23_12900V3.1">
    <property type="protein sequence ID" value="PAC:32950664.CDS.1"/>
    <property type="gene ID" value="Pp3c23_12900"/>
</dbReference>
<reference evidence="1 3" key="2">
    <citation type="journal article" date="2018" name="Plant J.">
        <title>The Physcomitrella patens chromosome-scale assembly reveals moss genome structure and evolution.</title>
        <authorList>
            <person name="Lang D."/>
            <person name="Ullrich K.K."/>
            <person name="Murat F."/>
            <person name="Fuchs J."/>
            <person name="Jenkins J."/>
            <person name="Haas F.B."/>
            <person name="Piednoel M."/>
            <person name="Gundlach H."/>
            <person name="Van Bel M."/>
            <person name="Meyberg R."/>
            <person name="Vives C."/>
            <person name="Morata J."/>
            <person name="Symeonidi A."/>
            <person name="Hiss M."/>
            <person name="Muchero W."/>
            <person name="Kamisugi Y."/>
            <person name="Saleh O."/>
            <person name="Blanc G."/>
            <person name="Decker E.L."/>
            <person name="van Gessel N."/>
            <person name="Grimwood J."/>
            <person name="Hayes R.D."/>
            <person name="Graham S.W."/>
            <person name="Gunter L.E."/>
            <person name="McDaniel S.F."/>
            <person name="Hoernstein S.N.W."/>
            <person name="Larsson A."/>
            <person name="Li F.W."/>
            <person name="Perroud P.F."/>
            <person name="Phillips J."/>
            <person name="Ranjan P."/>
            <person name="Rokshar D.S."/>
            <person name="Rothfels C.J."/>
            <person name="Schneider L."/>
            <person name="Shu S."/>
            <person name="Stevenson D.W."/>
            <person name="Thummler F."/>
            <person name="Tillich M."/>
            <person name="Villarreal Aguilar J.C."/>
            <person name="Widiez T."/>
            <person name="Wong G.K."/>
            <person name="Wymore A."/>
            <person name="Zhang Y."/>
            <person name="Zimmer A.D."/>
            <person name="Quatrano R.S."/>
            <person name="Mayer K.F.X."/>
            <person name="Goodstein D."/>
            <person name="Casacuberta J.M."/>
            <person name="Vandepoele K."/>
            <person name="Reski R."/>
            <person name="Cuming A.C."/>
            <person name="Tuskan G.A."/>
            <person name="Maumus F."/>
            <person name="Salse J."/>
            <person name="Schmutz J."/>
            <person name="Rensing S.A."/>
        </authorList>
    </citation>
    <scope>NUCLEOTIDE SEQUENCE [LARGE SCALE GENOMIC DNA]</scope>
    <source>
        <strain evidence="2 3">cv. Gransden 2004</strain>
    </source>
</reference>
<dbReference type="InParanoid" id="A0A2K1IJ55"/>
<dbReference type="Gramene" id="Pp3c23_12900V3.2">
    <property type="protein sequence ID" value="PAC:32950665.CDS.1"/>
    <property type="gene ID" value="Pp3c23_12900"/>
</dbReference>
<dbReference type="EMBL" id="ABEU02000023">
    <property type="protein sequence ID" value="PNR29303.1"/>
    <property type="molecule type" value="Genomic_DNA"/>
</dbReference>
<gene>
    <name evidence="1" type="ORF">PHYPA_027995</name>
</gene>
<accession>A0A2K1IJ55</accession>
<dbReference type="Proteomes" id="UP000006727">
    <property type="component" value="Chromosome 23"/>
</dbReference>
<evidence type="ECO:0000313" key="3">
    <source>
        <dbReference type="Proteomes" id="UP000006727"/>
    </source>
</evidence>
<sequence>MWGGAHFNISAMDGAKVGEAVGESVDAHWAVQPPSGVMPSPTCLKVDANLPQKQTRYNSMRLVF</sequence>
<dbReference type="Gramene" id="Pp3c23_12900V3.1">
    <property type="protein sequence ID" value="PAC:32950664.CDS.1"/>
    <property type="gene ID" value="Pp3c23_12900"/>
</dbReference>
<reference evidence="1 3" key="1">
    <citation type="journal article" date="2008" name="Science">
        <title>The Physcomitrella genome reveals evolutionary insights into the conquest of land by plants.</title>
        <authorList>
            <person name="Rensing S."/>
            <person name="Lang D."/>
            <person name="Zimmer A."/>
            <person name="Terry A."/>
            <person name="Salamov A."/>
            <person name="Shapiro H."/>
            <person name="Nishiyama T."/>
            <person name="Perroud P.-F."/>
            <person name="Lindquist E."/>
            <person name="Kamisugi Y."/>
            <person name="Tanahashi T."/>
            <person name="Sakakibara K."/>
            <person name="Fujita T."/>
            <person name="Oishi K."/>
            <person name="Shin-I T."/>
            <person name="Kuroki Y."/>
            <person name="Toyoda A."/>
            <person name="Suzuki Y."/>
            <person name="Hashimoto A."/>
            <person name="Yamaguchi K."/>
            <person name="Sugano A."/>
            <person name="Kohara Y."/>
            <person name="Fujiyama A."/>
            <person name="Anterola A."/>
            <person name="Aoki S."/>
            <person name="Ashton N."/>
            <person name="Barbazuk W.B."/>
            <person name="Barker E."/>
            <person name="Bennetzen J."/>
            <person name="Bezanilla M."/>
            <person name="Blankenship R."/>
            <person name="Cho S.H."/>
            <person name="Dutcher S."/>
            <person name="Estelle M."/>
            <person name="Fawcett J.A."/>
            <person name="Gundlach H."/>
            <person name="Hanada K."/>
            <person name="Heyl A."/>
            <person name="Hicks K.A."/>
            <person name="Hugh J."/>
            <person name="Lohr M."/>
            <person name="Mayer K."/>
            <person name="Melkozernov A."/>
            <person name="Murata T."/>
            <person name="Nelson D."/>
            <person name="Pils B."/>
            <person name="Prigge M."/>
            <person name="Reiss B."/>
            <person name="Renner T."/>
            <person name="Rombauts S."/>
            <person name="Rushton P."/>
            <person name="Sanderfoot A."/>
            <person name="Schween G."/>
            <person name="Shiu S.-H."/>
            <person name="Stueber K."/>
            <person name="Theodoulou F.L."/>
            <person name="Tu H."/>
            <person name="Van de Peer Y."/>
            <person name="Verrier P.J."/>
            <person name="Waters E."/>
            <person name="Wood A."/>
            <person name="Yang L."/>
            <person name="Cove D."/>
            <person name="Cuming A."/>
            <person name="Hasebe M."/>
            <person name="Lucas S."/>
            <person name="Mishler D.B."/>
            <person name="Reski R."/>
            <person name="Grigoriev I."/>
            <person name="Quatrano R.S."/>
            <person name="Boore J.L."/>
        </authorList>
    </citation>
    <scope>NUCLEOTIDE SEQUENCE [LARGE SCALE GENOMIC DNA]</scope>
    <source>
        <strain evidence="2 3">cv. Gransden 2004</strain>
    </source>
</reference>
<protein>
    <submittedName>
        <fullName evidence="1 2">Uncharacterized protein</fullName>
    </submittedName>
</protein>
<reference evidence="2" key="3">
    <citation type="submission" date="2020-12" db="UniProtKB">
        <authorList>
            <consortium name="EnsemblPlants"/>
        </authorList>
    </citation>
    <scope>IDENTIFICATION</scope>
</reference>